<proteinExistence type="predicted"/>
<feature type="domain" description="ABC-type transport auxiliary lipoprotein component" evidence="2">
    <location>
        <begin position="36"/>
        <end position="196"/>
    </location>
</feature>
<reference evidence="3 4" key="1">
    <citation type="submission" date="2019-11" db="EMBL/GenBank/DDBJ databases">
        <title>Draft Whole-Genome sequence of the marine photosynthetic bacterium Rhodovulum strictum DSM 11289.</title>
        <authorList>
            <person name="Kyndt J.A."/>
            <person name="Meyer T.E."/>
        </authorList>
    </citation>
    <scope>NUCLEOTIDE SEQUENCE [LARGE SCALE GENOMIC DNA]</scope>
    <source>
        <strain evidence="3 4">DSM 11289</strain>
    </source>
</reference>
<dbReference type="PROSITE" id="PS51318">
    <property type="entry name" value="TAT"/>
    <property type="match status" value="1"/>
</dbReference>
<evidence type="ECO:0000313" key="4">
    <source>
        <dbReference type="Proteomes" id="UP000466730"/>
    </source>
</evidence>
<accession>A0A844B9C6</accession>
<dbReference type="OrthoDB" id="9808689at2"/>
<dbReference type="Proteomes" id="UP000466730">
    <property type="component" value="Unassembled WGS sequence"/>
</dbReference>
<gene>
    <name evidence="3" type="ORF">GH815_14505</name>
</gene>
<feature type="chain" id="PRO_5032483505" evidence="1">
    <location>
        <begin position="16"/>
        <end position="205"/>
    </location>
</feature>
<evidence type="ECO:0000313" key="3">
    <source>
        <dbReference type="EMBL" id="MRH22200.1"/>
    </source>
</evidence>
<name>A0A844B9C6_9RHOB</name>
<comment type="caution">
    <text evidence="3">The sequence shown here is derived from an EMBL/GenBank/DDBJ whole genome shotgun (WGS) entry which is preliminary data.</text>
</comment>
<feature type="signal peptide" evidence="1">
    <location>
        <begin position="1"/>
        <end position="15"/>
    </location>
</feature>
<organism evidence="3 4">
    <name type="scientific">Rhodovulum strictum</name>
    <dbReference type="NCBI Taxonomy" id="58314"/>
    <lineage>
        <taxon>Bacteria</taxon>
        <taxon>Pseudomonadati</taxon>
        <taxon>Pseudomonadota</taxon>
        <taxon>Alphaproteobacteria</taxon>
        <taxon>Rhodobacterales</taxon>
        <taxon>Paracoccaceae</taxon>
        <taxon>Rhodovulum</taxon>
    </lineage>
</organism>
<dbReference type="SUPFAM" id="SSF159594">
    <property type="entry name" value="XCC0632-like"/>
    <property type="match status" value="1"/>
</dbReference>
<protein>
    <submittedName>
        <fullName evidence="3">ABC transporter</fullName>
    </submittedName>
</protein>
<evidence type="ECO:0000256" key="1">
    <source>
        <dbReference type="SAM" id="SignalP"/>
    </source>
</evidence>
<dbReference type="PROSITE" id="PS51257">
    <property type="entry name" value="PROKAR_LIPOPROTEIN"/>
    <property type="match status" value="1"/>
</dbReference>
<dbReference type="AlphaFoldDB" id="A0A844B9C6"/>
<keyword evidence="4" id="KW-1185">Reference proteome</keyword>
<keyword evidence="1" id="KW-0732">Signal</keyword>
<dbReference type="Pfam" id="PF03886">
    <property type="entry name" value="ABC_trans_aux"/>
    <property type="match status" value="1"/>
</dbReference>
<sequence length="205" mass="21690">MTLSRRSLLSFSAMAGLSGCSAVSAVSRASDPLDTYTLSPLGPVQPRPGGTRHLVVEMPTSGGELSTDRVLIKISPLQAEYLPDARWSEPTPAMVQTLLVNSLLNRGGFRLVSRVGAGLMPDYTLMCEIQAFQAELTGPDLASAQIHVALQMTVIREAGREIAGTRRFESTTSVISDSTVALIAGIDAAMQSVMADAVGWVQTLA</sequence>
<dbReference type="RefSeq" id="WP_153749484.1">
    <property type="nucleotide sequence ID" value="NZ_BAAADI010000040.1"/>
</dbReference>
<dbReference type="InterPro" id="IPR005586">
    <property type="entry name" value="ABC_trans_aux"/>
</dbReference>
<dbReference type="EMBL" id="WJPO01000026">
    <property type="protein sequence ID" value="MRH22200.1"/>
    <property type="molecule type" value="Genomic_DNA"/>
</dbReference>
<dbReference type="Gene3D" id="3.40.50.10610">
    <property type="entry name" value="ABC-type transport auxiliary lipoprotein component"/>
    <property type="match status" value="1"/>
</dbReference>
<dbReference type="InterPro" id="IPR006311">
    <property type="entry name" value="TAT_signal"/>
</dbReference>
<evidence type="ECO:0000259" key="2">
    <source>
        <dbReference type="Pfam" id="PF03886"/>
    </source>
</evidence>